<feature type="compositionally biased region" description="Polar residues" evidence="2">
    <location>
        <begin position="280"/>
        <end position="290"/>
    </location>
</feature>
<dbReference type="AlphaFoldDB" id="A0A553QQZ5"/>
<reference evidence="3 4" key="1">
    <citation type="journal article" date="2019" name="Sci. Data">
        <title>Hybrid genome assembly and annotation of Danionella translucida.</title>
        <authorList>
            <person name="Kadobianskyi M."/>
            <person name="Schulze L."/>
            <person name="Schuelke M."/>
            <person name="Judkewitz B."/>
        </authorList>
    </citation>
    <scope>NUCLEOTIDE SEQUENCE [LARGE SCALE GENOMIC DNA]</scope>
    <source>
        <strain evidence="3 4">Bolton</strain>
    </source>
</reference>
<keyword evidence="1" id="KW-0175">Coiled coil</keyword>
<sequence length="332" mass="36942">MSYFSTTGLNVFPHISKDGLKSVMESPGAVDDDICILKHECVFVPSESPVAVCSGDESVASHFALVTAYEDIKKRLRDSERENTLLRRRIKQLEDRHFRPEAPPSEGPQYMNKAFSAYRVMKSLSADSTLDHWSQMEIQSLQQQLKRLQTENNALHTQVECESVPLPARFIKLDVSENCVDQSHDALMDCRSVFKHLLGEVRSLRTVVHSQSDLLMKMKVKKMSDLSVCKRAAAPVQCLDSVDLLSSSSSPLPLDPYLNGAVDLGGCVCVRRPAPLGHTEGQQSDLQDSNLEPEEDWSFPCTPRAGQSRLWSASADSNLRVSEGMPEMPPLP</sequence>
<evidence type="ECO:0000256" key="1">
    <source>
        <dbReference type="SAM" id="Coils"/>
    </source>
</evidence>
<evidence type="ECO:0008006" key="5">
    <source>
        <dbReference type="Google" id="ProtNLM"/>
    </source>
</evidence>
<dbReference type="PANTHER" id="PTHR14432">
    <property type="entry name" value="PROSAPIP2 PROTEIN/5-AZACYTIDINE INDUCED GENE 2"/>
    <property type="match status" value="1"/>
</dbReference>
<dbReference type="GO" id="GO:0005737">
    <property type="term" value="C:cytoplasm"/>
    <property type="evidence" value="ECO:0007669"/>
    <property type="project" value="TreeGrafter"/>
</dbReference>
<evidence type="ECO:0000313" key="3">
    <source>
        <dbReference type="EMBL" id="TRY92168.1"/>
    </source>
</evidence>
<dbReference type="STRING" id="623744.A0A553QQZ5"/>
<dbReference type="Proteomes" id="UP000316079">
    <property type="component" value="Unassembled WGS sequence"/>
</dbReference>
<gene>
    <name evidence="3" type="ORF">DNTS_004487</name>
</gene>
<accession>A0A553QQZ5</accession>
<comment type="caution">
    <text evidence="3">The sequence shown here is derived from an EMBL/GenBank/DDBJ whole genome shotgun (WGS) entry which is preliminary data.</text>
</comment>
<feature type="region of interest" description="Disordered" evidence="2">
    <location>
        <begin position="278"/>
        <end position="332"/>
    </location>
</feature>
<dbReference type="OrthoDB" id="3945418at2759"/>
<proteinExistence type="predicted"/>
<feature type="coiled-coil region" evidence="1">
    <location>
        <begin position="69"/>
        <end position="96"/>
    </location>
</feature>
<dbReference type="PANTHER" id="PTHR14432:SF6">
    <property type="entry name" value="5-AZACYTIDINE-INDUCED PROTEIN 2"/>
    <property type="match status" value="1"/>
</dbReference>
<name>A0A553QQZ5_9TELE</name>
<organism evidence="3 4">
    <name type="scientific">Danionella cerebrum</name>
    <dbReference type="NCBI Taxonomy" id="2873325"/>
    <lineage>
        <taxon>Eukaryota</taxon>
        <taxon>Metazoa</taxon>
        <taxon>Chordata</taxon>
        <taxon>Craniata</taxon>
        <taxon>Vertebrata</taxon>
        <taxon>Euteleostomi</taxon>
        <taxon>Actinopterygii</taxon>
        <taxon>Neopterygii</taxon>
        <taxon>Teleostei</taxon>
        <taxon>Ostariophysi</taxon>
        <taxon>Cypriniformes</taxon>
        <taxon>Danionidae</taxon>
        <taxon>Danioninae</taxon>
        <taxon>Danionella</taxon>
    </lineage>
</organism>
<dbReference type="InterPro" id="IPR051891">
    <property type="entry name" value="TBK1-IKBKE_adapters"/>
</dbReference>
<keyword evidence="4" id="KW-1185">Reference proteome</keyword>
<feature type="compositionally biased region" description="Polar residues" evidence="2">
    <location>
        <begin position="309"/>
        <end position="320"/>
    </location>
</feature>
<dbReference type="EMBL" id="SRMA01025668">
    <property type="protein sequence ID" value="TRY92168.1"/>
    <property type="molecule type" value="Genomic_DNA"/>
</dbReference>
<protein>
    <recommendedName>
        <fullName evidence="5">Tbk1/Ikki binding domain-containing protein</fullName>
    </recommendedName>
</protein>
<evidence type="ECO:0000256" key="2">
    <source>
        <dbReference type="SAM" id="MobiDB-lite"/>
    </source>
</evidence>
<evidence type="ECO:0000313" key="4">
    <source>
        <dbReference type="Proteomes" id="UP000316079"/>
    </source>
</evidence>